<dbReference type="SMART" id="SM00849">
    <property type="entry name" value="Lactamase_B"/>
    <property type="match status" value="1"/>
</dbReference>
<dbReference type="Proteomes" id="UP000279994">
    <property type="component" value="Unassembled WGS sequence"/>
</dbReference>
<dbReference type="EMBL" id="RJSF01000049">
    <property type="protein sequence ID" value="RNM11115.1"/>
    <property type="molecule type" value="Genomic_DNA"/>
</dbReference>
<keyword evidence="1 4" id="KW-0378">Hydrolase</keyword>
<proteinExistence type="predicted"/>
<dbReference type="Pfam" id="PF10996">
    <property type="entry name" value="Beta-Casp"/>
    <property type="match status" value="1"/>
</dbReference>
<dbReference type="PANTHER" id="PTHR11203:SF37">
    <property type="entry name" value="INTEGRATOR COMPLEX SUBUNIT 11"/>
    <property type="match status" value="1"/>
</dbReference>
<dbReference type="Gene3D" id="3.60.15.10">
    <property type="entry name" value="Ribonuclease Z/Hydroxyacylglutathione hydrolase-like"/>
    <property type="match status" value="1"/>
</dbReference>
<sequence length="459" mass="50032">MTTNLTFLGAAGTVTGSKFLLDAEGRRILVDAGLFQGDREWRRRNWQPLAVPPSTIDAIVVTHAHLDHCGFLPVLVREGFSGPVVCSRHTAQLIEIVLRDAAHIQEEEARWARESQLSKHAEPRALFDTADAEAALKLLEVLRPGETLDLGDDVRVDLHRGGHILGSRFAVVGREGARMLFSGDLGRPDHPLLLPPEKPGPVDHVVVESTYGDRAHEGNPVEELVAALDHTLARGGVALLPAFAIDRTPLLLRVVRDLVSAGRIPNVPVYVDSPMALTALAVYREALADRGDQEFRRELLVGGDPFDTGRLTLVPGPVESEQLNDPSHPCIVISASGMATGGRVLHHLEHQLPHRRNCVILTGYQVPGTRGRALADGAREIKIHGGYVPVRAEVANIRGFSAHADASQVVAWLRDLPEPQTAYVVHGEPSAAEALAGRLRSQLWWTAVVPRYEERVRIA</sequence>
<feature type="domain" description="Metallo-beta-lactamase" evidence="2">
    <location>
        <begin position="15"/>
        <end position="236"/>
    </location>
</feature>
<dbReference type="InterPro" id="IPR050698">
    <property type="entry name" value="MBL"/>
</dbReference>
<feature type="domain" description="Beta-Casp" evidence="3">
    <location>
        <begin position="248"/>
        <end position="374"/>
    </location>
</feature>
<dbReference type="GO" id="GO:0016787">
    <property type="term" value="F:hydrolase activity"/>
    <property type="evidence" value="ECO:0007669"/>
    <property type="project" value="UniProtKB-KW"/>
</dbReference>
<dbReference type="InterPro" id="IPR036866">
    <property type="entry name" value="RibonucZ/Hydroxyglut_hydro"/>
</dbReference>
<name>A0A3N0GF85_9ACTN</name>
<accession>A0A3N0GF85</accession>
<reference evidence="4 5" key="1">
    <citation type="submission" date="2018-11" db="EMBL/GenBank/DDBJ databases">
        <authorList>
            <person name="Li F."/>
        </authorList>
    </citation>
    <scope>NUCLEOTIDE SEQUENCE [LARGE SCALE GENOMIC DNA]</scope>
    <source>
        <strain evidence="4 5">Gsoil 818</strain>
    </source>
</reference>
<dbReference type="Gene3D" id="3.40.50.10890">
    <property type="match status" value="1"/>
</dbReference>
<dbReference type="GO" id="GO:0004521">
    <property type="term" value="F:RNA endonuclease activity"/>
    <property type="evidence" value="ECO:0007669"/>
    <property type="project" value="TreeGrafter"/>
</dbReference>
<dbReference type="SUPFAM" id="SSF56281">
    <property type="entry name" value="Metallo-hydrolase/oxidoreductase"/>
    <property type="match status" value="1"/>
</dbReference>
<dbReference type="InterPro" id="IPR022712">
    <property type="entry name" value="Beta_Casp"/>
</dbReference>
<gene>
    <name evidence="4" type="ORF">EFL26_23520</name>
</gene>
<dbReference type="InterPro" id="IPR001279">
    <property type="entry name" value="Metallo-B-lactamas"/>
</dbReference>
<dbReference type="OrthoDB" id="2971563at2"/>
<evidence type="ECO:0000259" key="2">
    <source>
        <dbReference type="SMART" id="SM00849"/>
    </source>
</evidence>
<dbReference type="CDD" id="cd16295">
    <property type="entry name" value="TTHA0252-CPSF-like_MBL-fold"/>
    <property type="match status" value="1"/>
</dbReference>
<dbReference type="Pfam" id="PF00753">
    <property type="entry name" value="Lactamase_B"/>
    <property type="match status" value="1"/>
</dbReference>
<evidence type="ECO:0000313" key="4">
    <source>
        <dbReference type="EMBL" id="RNM11115.1"/>
    </source>
</evidence>
<dbReference type="PANTHER" id="PTHR11203">
    <property type="entry name" value="CLEAVAGE AND POLYADENYLATION SPECIFICITY FACTOR FAMILY MEMBER"/>
    <property type="match status" value="1"/>
</dbReference>
<evidence type="ECO:0000256" key="1">
    <source>
        <dbReference type="ARBA" id="ARBA00022801"/>
    </source>
</evidence>
<organism evidence="4 5">
    <name type="scientific">Nocardioides pocheonensis</name>
    <dbReference type="NCBI Taxonomy" id="661485"/>
    <lineage>
        <taxon>Bacteria</taxon>
        <taxon>Bacillati</taxon>
        <taxon>Actinomycetota</taxon>
        <taxon>Actinomycetes</taxon>
        <taxon>Propionibacteriales</taxon>
        <taxon>Nocardioidaceae</taxon>
        <taxon>Nocardioides</taxon>
    </lineage>
</organism>
<evidence type="ECO:0000259" key="3">
    <source>
        <dbReference type="SMART" id="SM01027"/>
    </source>
</evidence>
<keyword evidence="5" id="KW-1185">Reference proteome</keyword>
<comment type="caution">
    <text evidence="4">The sequence shown here is derived from an EMBL/GenBank/DDBJ whole genome shotgun (WGS) entry which is preliminary data.</text>
</comment>
<dbReference type="RefSeq" id="WP_123225354.1">
    <property type="nucleotide sequence ID" value="NZ_RJSF01000049.1"/>
</dbReference>
<dbReference type="SMART" id="SM01027">
    <property type="entry name" value="Beta-Casp"/>
    <property type="match status" value="1"/>
</dbReference>
<dbReference type="InterPro" id="IPR011108">
    <property type="entry name" value="RMMBL"/>
</dbReference>
<protein>
    <submittedName>
        <fullName evidence="4">MBL fold metallo-hydrolase</fullName>
    </submittedName>
</protein>
<evidence type="ECO:0000313" key="5">
    <source>
        <dbReference type="Proteomes" id="UP000279994"/>
    </source>
</evidence>
<dbReference type="Pfam" id="PF07521">
    <property type="entry name" value="RMMBL"/>
    <property type="match status" value="1"/>
</dbReference>
<dbReference type="AlphaFoldDB" id="A0A3N0GF85"/>